<dbReference type="PROSITE" id="PS50297">
    <property type="entry name" value="ANK_REP_REGION"/>
    <property type="match status" value="1"/>
</dbReference>
<dbReference type="PANTHER" id="PTHR24171">
    <property type="entry name" value="ANKYRIN REPEAT DOMAIN-CONTAINING PROTEIN 39-RELATED"/>
    <property type="match status" value="1"/>
</dbReference>
<dbReference type="EMBL" id="FTOP01000027">
    <property type="protein sequence ID" value="SIT17364.1"/>
    <property type="molecule type" value="Genomic_DNA"/>
</dbReference>
<dbReference type="STRING" id="529505.SAMN05421761_12711"/>
<evidence type="ECO:0000256" key="3">
    <source>
        <dbReference type="PROSITE-ProRule" id="PRU00023"/>
    </source>
</evidence>
<dbReference type="RefSeq" id="WP_076503103.1">
    <property type="nucleotide sequence ID" value="NZ_FTOP01000027.1"/>
</dbReference>
<dbReference type="SUPFAM" id="SSF48403">
    <property type="entry name" value="Ankyrin repeat"/>
    <property type="match status" value="1"/>
</dbReference>
<dbReference type="AlphaFoldDB" id="A0A1N7Q3A1"/>
<dbReference type="PROSITE" id="PS50088">
    <property type="entry name" value="ANK_REPEAT"/>
    <property type="match status" value="3"/>
</dbReference>
<dbReference type="SMART" id="SM00248">
    <property type="entry name" value="ANK"/>
    <property type="match status" value="3"/>
</dbReference>
<gene>
    <name evidence="4" type="ORF">SAMN05421761_12711</name>
</gene>
<accession>A0A1N7Q3A1</accession>
<dbReference type="Pfam" id="PF00023">
    <property type="entry name" value="Ank"/>
    <property type="match status" value="1"/>
</dbReference>
<feature type="repeat" description="ANK" evidence="3">
    <location>
        <begin position="69"/>
        <end position="101"/>
    </location>
</feature>
<proteinExistence type="predicted"/>
<dbReference type="InterPro" id="IPR036770">
    <property type="entry name" value="Ankyrin_rpt-contain_sf"/>
</dbReference>
<dbReference type="OrthoDB" id="407974at2"/>
<dbReference type="Pfam" id="PF12796">
    <property type="entry name" value="Ank_2"/>
    <property type="match status" value="1"/>
</dbReference>
<evidence type="ECO:0000313" key="4">
    <source>
        <dbReference type="EMBL" id="SIT17364.1"/>
    </source>
</evidence>
<protein>
    <submittedName>
        <fullName evidence="4">Ankyrin repeat-containing protein</fullName>
    </submittedName>
</protein>
<dbReference type="InterPro" id="IPR002110">
    <property type="entry name" value="Ankyrin_rpt"/>
</dbReference>
<evidence type="ECO:0000256" key="1">
    <source>
        <dbReference type="ARBA" id="ARBA00022737"/>
    </source>
</evidence>
<keyword evidence="2 3" id="KW-0040">ANK repeat</keyword>
<sequence length="159" mass="18151">MNKKFDKAKSFLYKNDFVSFAEIIVGFENLNFVDKDGRTLLIYTILENNKLFTEFLINNGVNINLADKNGWSPLHFSVNENLIELVHILLENGAEVNSQDNFGNTVLWRAVFSSEGKGEVIEKLLKYGADPEMKNNYGISALDLANTIDNYNVKQFFKK</sequence>
<keyword evidence="1" id="KW-0677">Repeat</keyword>
<feature type="repeat" description="ANK" evidence="3">
    <location>
        <begin position="102"/>
        <end position="136"/>
    </location>
</feature>
<organism evidence="4 5">
    <name type="scientific">Belliella pelovolcani</name>
    <dbReference type="NCBI Taxonomy" id="529505"/>
    <lineage>
        <taxon>Bacteria</taxon>
        <taxon>Pseudomonadati</taxon>
        <taxon>Bacteroidota</taxon>
        <taxon>Cytophagia</taxon>
        <taxon>Cytophagales</taxon>
        <taxon>Cyclobacteriaceae</taxon>
        <taxon>Belliella</taxon>
    </lineage>
</organism>
<evidence type="ECO:0000256" key="2">
    <source>
        <dbReference type="ARBA" id="ARBA00023043"/>
    </source>
</evidence>
<dbReference type="Gene3D" id="1.25.40.20">
    <property type="entry name" value="Ankyrin repeat-containing domain"/>
    <property type="match status" value="1"/>
</dbReference>
<evidence type="ECO:0000313" key="5">
    <source>
        <dbReference type="Proteomes" id="UP000186026"/>
    </source>
</evidence>
<name>A0A1N7Q3A1_9BACT</name>
<dbReference type="Proteomes" id="UP000186026">
    <property type="component" value="Unassembled WGS sequence"/>
</dbReference>
<keyword evidence="5" id="KW-1185">Reference proteome</keyword>
<feature type="repeat" description="ANK" evidence="3">
    <location>
        <begin position="36"/>
        <end position="68"/>
    </location>
</feature>
<reference evidence="5" key="1">
    <citation type="submission" date="2017-01" db="EMBL/GenBank/DDBJ databases">
        <authorList>
            <person name="Varghese N."/>
            <person name="Submissions S."/>
        </authorList>
    </citation>
    <scope>NUCLEOTIDE SEQUENCE [LARGE SCALE GENOMIC DNA]</scope>
    <source>
        <strain evidence="5">DSM 46698</strain>
    </source>
</reference>